<organism evidence="1 2">
    <name type="scientific">Nitratidesulfovibrio oxamicus</name>
    <dbReference type="NCBI Taxonomy" id="32016"/>
    <lineage>
        <taxon>Bacteria</taxon>
        <taxon>Pseudomonadati</taxon>
        <taxon>Thermodesulfobacteriota</taxon>
        <taxon>Desulfovibrionia</taxon>
        <taxon>Desulfovibrionales</taxon>
        <taxon>Desulfovibrionaceae</taxon>
        <taxon>Nitratidesulfovibrio</taxon>
    </lineage>
</organism>
<proteinExistence type="predicted"/>
<reference evidence="1 2" key="1">
    <citation type="submission" date="2019-08" db="EMBL/GenBank/DDBJ databases">
        <authorList>
            <person name="Luo N."/>
        </authorList>
    </citation>
    <scope>NUCLEOTIDE SEQUENCE [LARGE SCALE GENOMIC DNA]</scope>
    <source>
        <strain evidence="1 2">NCIMB 9442</strain>
    </source>
</reference>
<evidence type="ECO:0000313" key="1">
    <source>
        <dbReference type="EMBL" id="MBG3876115.1"/>
    </source>
</evidence>
<dbReference type="EMBL" id="VRYY01000077">
    <property type="protein sequence ID" value="MBG3876115.1"/>
    <property type="molecule type" value="Genomic_DNA"/>
</dbReference>
<dbReference type="Gene3D" id="3.40.91.30">
    <property type="match status" value="1"/>
</dbReference>
<keyword evidence="2" id="KW-1185">Reference proteome</keyword>
<dbReference type="Proteomes" id="UP001194469">
    <property type="component" value="Unassembled WGS sequence"/>
</dbReference>
<comment type="caution">
    <text evidence="1">The sequence shown here is derived from an EMBL/GenBank/DDBJ whole genome shotgun (WGS) entry which is preliminary data.</text>
</comment>
<protein>
    <submittedName>
        <fullName evidence="1">DUF1064 domain-containing protein</fullName>
    </submittedName>
</protein>
<evidence type="ECO:0000313" key="2">
    <source>
        <dbReference type="Proteomes" id="UP001194469"/>
    </source>
</evidence>
<gene>
    <name evidence="1" type="ORF">FVW20_03500</name>
</gene>
<name>A0ABS0J128_9BACT</name>
<sequence length="97" mass="11242">MNQTEARYAEYLAALERAGKIVGWDYEGLKLRLADKTFYTPDFLVIRASGVVELHEVKGHWEDDARVKIKVAAKQKPWFTFVAVKPGKRGEWDVERF</sequence>
<accession>A0ABS0J128</accession>